<comment type="subcellular location">
    <subcellularLocation>
        <location evidence="1">Secreted</location>
    </subcellularLocation>
</comment>
<dbReference type="SMART" id="SM00216">
    <property type="entry name" value="VWD"/>
    <property type="match status" value="1"/>
</dbReference>
<evidence type="ECO:0000256" key="9">
    <source>
        <dbReference type="ARBA" id="ARBA00023180"/>
    </source>
</evidence>
<evidence type="ECO:0000256" key="5">
    <source>
        <dbReference type="ARBA" id="ARBA00022761"/>
    </source>
</evidence>
<evidence type="ECO:0000256" key="6">
    <source>
        <dbReference type="ARBA" id="ARBA00023055"/>
    </source>
</evidence>
<evidence type="ECO:0000259" key="13">
    <source>
        <dbReference type="PROSITE" id="PS51211"/>
    </source>
</evidence>
<dbReference type="InterPro" id="IPR015816">
    <property type="entry name" value="Vitellinogen_b-sht_N"/>
</dbReference>
<keyword evidence="7" id="KW-0446">Lipid-binding</keyword>
<dbReference type="FunFam" id="2.20.50.20:FF:000007">
    <property type="entry name" value="von Willebrand factor type D domaincontaining protein"/>
    <property type="match status" value="1"/>
</dbReference>
<keyword evidence="6" id="KW-0445">Lipid transport</keyword>
<dbReference type="Gene3D" id="1.25.10.20">
    <property type="entry name" value="Vitellinogen, superhelical"/>
    <property type="match status" value="1"/>
</dbReference>
<organism evidence="15 16">
    <name type="scientific">Microctonus aethiopoides</name>
    <dbReference type="NCBI Taxonomy" id="144406"/>
    <lineage>
        <taxon>Eukaryota</taxon>
        <taxon>Metazoa</taxon>
        <taxon>Ecdysozoa</taxon>
        <taxon>Arthropoda</taxon>
        <taxon>Hexapoda</taxon>
        <taxon>Insecta</taxon>
        <taxon>Pterygota</taxon>
        <taxon>Neoptera</taxon>
        <taxon>Endopterygota</taxon>
        <taxon>Hymenoptera</taxon>
        <taxon>Apocrita</taxon>
        <taxon>Ichneumonoidea</taxon>
        <taxon>Braconidae</taxon>
        <taxon>Euphorinae</taxon>
        <taxon>Microctonus</taxon>
    </lineage>
</organism>
<evidence type="ECO:0000256" key="12">
    <source>
        <dbReference type="SAM" id="SignalP"/>
    </source>
</evidence>
<evidence type="ECO:0000256" key="3">
    <source>
        <dbReference type="ARBA" id="ARBA00022525"/>
    </source>
</evidence>
<dbReference type="InterPro" id="IPR001846">
    <property type="entry name" value="VWF_type-D"/>
</dbReference>
<accession>A0AA39KU20</accession>
<gene>
    <name evidence="15" type="ORF">PV328_006917</name>
</gene>
<feature type="compositionally biased region" description="Basic and acidic residues" evidence="11">
    <location>
        <begin position="313"/>
        <end position="329"/>
    </location>
</feature>
<dbReference type="InterPro" id="IPR001747">
    <property type="entry name" value="Vitellogenin_N"/>
</dbReference>
<comment type="caution">
    <text evidence="15">The sequence shown here is derived from an EMBL/GenBank/DDBJ whole genome shotgun (WGS) entry which is preliminary data.</text>
</comment>
<feature type="compositionally biased region" description="Acidic residues" evidence="11">
    <location>
        <begin position="286"/>
        <end position="311"/>
    </location>
</feature>
<dbReference type="Proteomes" id="UP001168990">
    <property type="component" value="Unassembled WGS sequence"/>
</dbReference>
<feature type="domain" description="VWFD" evidence="14">
    <location>
        <begin position="3748"/>
        <end position="3926"/>
    </location>
</feature>
<dbReference type="SMART" id="SM00638">
    <property type="entry name" value="LPD_N"/>
    <property type="match status" value="1"/>
</dbReference>
<dbReference type="PROSITE" id="PS51233">
    <property type="entry name" value="VWFD"/>
    <property type="match status" value="1"/>
</dbReference>
<evidence type="ECO:0000256" key="4">
    <source>
        <dbReference type="ARBA" id="ARBA00022729"/>
    </source>
</evidence>
<feature type="domain" description="Vitellogenin" evidence="13">
    <location>
        <begin position="48"/>
        <end position="732"/>
    </location>
</feature>
<evidence type="ECO:0008006" key="17">
    <source>
        <dbReference type="Google" id="ProtNLM"/>
    </source>
</evidence>
<name>A0AA39KU20_9HYME</name>
<evidence type="ECO:0000256" key="10">
    <source>
        <dbReference type="PROSITE-ProRule" id="PRU00557"/>
    </source>
</evidence>
<dbReference type="PROSITE" id="PS51211">
    <property type="entry name" value="VITELLOGENIN"/>
    <property type="match status" value="1"/>
</dbReference>
<comment type="caution">
    <text evidence="10">Lacks conserved residue(s) required for the propagation of feature annotation.</text>
</comment>
<dbReference type="Gene3D" id="2.20.80.10">
    <property type="entry name" value="Lipovitellin-phosvitin complex, chain A, domain 4"/>
    <property type="match status" value="1"/>
</dbReference>
<dbReference type="Gene3D" id="2.20.50.20">
    <property type="entry name" value="Lipovitellin. Chain A, domain 3"/>
    <property type="match status" value="1"/>
</dbReference>
<dbReference type="Pfam" id="PF01347">
    <property type="entry name" value="Vitellogenin_N"/>
    <property type="match status" value="1"/>
</dbReference>
<keyword evidence="9" id="KW-0325">Glycoprotein</keyword>
<keyword evidence="3" id="KW-0964">Secreted</keyword>
<dbReference type="PANTHER" id="PTHR23345">
    <property type="entry name" value="VITELLOGENIN-RELATED"/>
    <property type="match status" value="1"/>
</dbReference>
<feature type="chain" id="PRO_5041354560" description="Vitellogenin" evidence="12">
    <location>
        <begin position="27"/>
        <end position="4335"/>
    </location>
</feature>
<keyword evidence="2" id="KW-0813">Transport</keyword>
<dbReference type="GO" id="GO:0045735">
    <property type="term" value="F:nutrient reservoir activity"/>
    <property type="evidence" value="ECO:0007669"/>
    <property type="project" value="UniProtKB-KW"/>
</dbReference>
<dbReference type="GO" id="GO:0008289">
    <property type="term" value="F:lipid binding"/>
    <property type="evidence" value="ECO:0007669"/>
    <property type="project" value="UniProtKB-KW"/>
</dbReference>
<feature type="signal peptide" evidence="12">
    <location>
        <begin position="1"/>
        <end position="26"/>
    </location>
</feature>
<keyword evidence="16" id="KW-1185">Reference proteome</keyword>
<dbReference type="GO" id="GO:0005319">
    <property type="term" value="F:lipid transporter activity"/>
    <property type="evidence" value="ECO:0007669"/>
    <property type="project" value="InterPro"/>
</dbReference>
<evidence type="ECO:0000313" key="16">
    <source>
        <dbReference type="Proteomes" id="UP001168990"/>
    </source>
</evidence>
<proteinExistence type="predicted"/>
<keyword evidence="5" id="KW-0758">Storage protein</keyword>
<evidence type="ECO:0000256" key="8">
    <source>
        <dbReference type="ARBA" id="ARBA00023157"/>
    </source>
</evidence>
<dbReference type="InterPro" id="IPR009454">
    <property type="entry name" value="Lipid_transpt_open_b-sht"/>
</dbReference>
<evidence type="ECO:0000259" key="14">
    <source>
        <dbReference type="PROSITE" id="PS51233"/>
    </source>
</evidence>
<evidence type="ECO:0000256" key="2">
    <source>
        <dbReference type="ARBA" id="ARBA00022448"/>
    </source>
</evidence>
<dbReference type="SUPFAM" id="SSF56968">
    <property type="entry name" value="Lipovitellin-phosvitin complex, beta-sheet shell regions"/>
    <property type="match status" value="2"/>
</dbReference>
<reference evidence="15" key="2">
    <citation type="submission" date="2023-03" db="EMBL/GenBank/DDBJ databases">
        <authorList>
            <person name="Inwood S.N."/>
            <person name="Skelly J.G."/>
            <person name="Guhlin J."/>
            <person name="Harrop T.W.R."/>
            <person name="Goldson S.G."/>
            <person name="Dearden P.K."/>
        </authorList>
    </citation>
    <scope>NUCLEOTIDE SEQUENCE</scope>
    <source>
        <strain evidence="15">Irish</strain>
        <tissue evidence="15">Whole body</tissue>
    </source>
</reference>
<feature type="region of interest" description="Disordered" evidence="11">
    <location>
        <begin position="284"/>
        <end position="329"/>
    </location>
</feature>
<keyword evidence="8" id="KW-1015">Disulfide bond</keyword>
<dbReference type="Gene3D" id="2.30.230.10">
    <property type="entry name" value="Lipovitellin, beta-sheet shell regions, chain A"/>
    <property type="match status" value="1"/>
</dbReference>
<evidence type="ECO:0000256" key="1">
    <source>
        <dbReference type="ARBA" id="ARBA00004613"/>
    </source>
</evidence>
<dbReference type="InterPro" id="IPR050733">
    <property type="entry name" value="Vitellogenin/Apolipophorin"/>
</dbReference>
<reference evidence="15" key="1">
    <citation type="journal article" date="2023" name="bioRxiv">
        <title>Scaffold-level genome assemblies of two parasitoid biocontrol wasps reveal the parthenogenesis mechanism and an associated novel virus.</title>
        <authorList>
            <person name="Inwood S."/>
            <person name="Skelly J."/>
            <person name="Guhlin J."/>
            <person name="Harrop T."/>
            <person name="Goldson S."/>
            <person name="Dearden P."/>
        </authorList>
    </citation>
    <scope>NUCLEOTIDE SEQUENCE</scope>
    <source>
        <strain evidence="15">Irish</strain>
        <tissue evidence="15">Whole body</tissue>
    </source>
</reference>
<dbReference type="InterPro" id="IPR015255">
    <property type="entry name" value="Vitellinogen_open_b-sht"/>
</dbReference>
<protein>
    <recommendedName>
        <fullName evidence="17">Vitellogenin</fullName>
    </recommendedName>
</protein>
<dbReference type="PANTHER" id="PTHR23345:SF15">
    <property type="entry name" value="VITELLOGENIN 1-RELATED"/>
    <property type="match status" value="1"/>
</dbReference>
<dbReference type="SUPFAM" id="SSF48431">
    <property type="entry name" value="Lipovitellin-phosvitin complex, superhelical domain"/>
    <property type="match status" value="1"/>
</dbReference>
<dbReference type="InterPro" id="IPR011030">
    <property type="entry name" value="Lipovitellin_superhlx_dom"/>
</dbReference>
<dbReference type="Pfam" id="PF09172">
    <property type="entry name" value="Vit_open_b-sht"/>
    <property type="match status" value="1"/>
</dbReference>
<dbReference type="Pfam" id="PF06448">
    <property type="entry name" value="DUF1081"/>
    <property type="match status" value="1"/>
</dbReference>
<dbReference type="SMART" id="SM01169">
    <property type="entry name" value="DUF1943"/>
    <property type="match status" value="1"/>
</dbReference>
<sequence length="4335" mass="495362">MASPSQMMYLYTVLLLFAIQIFPGDATRAPEICGRTKCNAGGLGKFKYTVGTVYRYYHKVDVSLNLGNGSSTSDLHIESVVSIKFATPCEADLRISKASIRHATRGKYDAEFPDRAEAEFKEKLERYNLRFAFEDGHVHELCPNSNDAIWAVNIKRGILSMFQNTMKRFDVDHRAQELDVNGICDTRYRLHEARKTSLILFKTKDLYGCTNRGKHLSIIQSNVYASPPQRSQTSLLNSKISCEIVIDHNIYEKVTCEETHLLQPLSNGDAAVKANTFSSLVLIEESTTDDDEINERNDDNEDDDDDDDNDTENNNKSDENNEDQLGKSKSTETIPTNLLYDHSAAAFSSRTVHGELRTSRDLLKSMCSLGTSGMLEQSFSEAFSKFVHSARLLDYPSLSQFLVRANGICHGGRTYILDALPFIGTSASIKVMRDAILKKTVDRERSDSWMTAIALAPRPDFSTVAALLPLLESDRQIHYGQFTLVYSAVVRAFCLNAASKMAGQRTRSNFLHEDNCLAIKGTGIHQFLDHLETTIEQGCEPRPHDLQDIKKTLEALKAIGNMGLEREGLSQKLQKCIDNTGGFISMETRVAAIDAHRRLPSCQETRDRIFLPRYRNVTLEPEIRIASYLQAMRCPDYNVVKTIKLALKEEPINQVGSFVWSHLTNLLASSSPTRIEIQSLLTDRDISDKFNSDARKYSRNYEKSFFSEEYNVGGTFQANVIFSSKSYVPRTITFNVSLDLFGESVNVLEATVRMEGMEYYAEKFFGPNGPLANEKISRHIISFLRSLRSADEAKNYWEALKTLPNVIDNNFDDPRVSISYKIFGNELEFMMLRGPDEIAKSLAALDPWQKMKRILSGKEIHYEHTGMFLDASYVVPSTTGLPVRLDLVGSAACNFKFSGLLDSERLIKDTEMELIGNLAPSVSVAITGKMTVDAFYKSAAIKLRSNIYSSSAARLRLDIKGMKLVRLNLELPNRKLEVFTIRSDIVLVNGNGPEISESPAIPPKIIPMKYGTISNSTCSWPVMERLIGLKLCFDYQFPNVTEVANASYFFLNGPTLFRTSIIKADPSAESYLFEYSWNATATDSILKLAFDTPGSQVNRESSVTVMFDAPNRNVSVLLRSAGNSLVAKGTYKRTDDETMINVGLDVNGTKHLDGYIGYARKRGNFGFTYTPKLELRINNEIVVELSGTIRDAHKNNVSHCDIDLNFRTKKITSRVTGYIMRHNISITGNVKVEYQLRNMKKETLQIEISLANHSSKTLTHKKANLKLQSSAYPQLNAIIETWYQQALGHLELHAEINTKPHLKDKRHKLTAQLVLTYSKAYFQSQEAKMNAFIAVSKPIQNLDIKVGVQRFSVGPSSKTFFLIRYAPGKEISLAINIVMPRSSMLAIEGHANMTIPNFDSMLIDVRVNEKARGEYDLDFAGTWFSGHNATIRGTYADRSSIIGERCITSHNLKLILRSPSLARDILLNCKLYRDHVDTKFDIDVEYLDADKYALKLAHSIISLSQFISHAEARYKNNAYAVTANVDVEREVRLELHLDNWRDIHLIATGINEDTRKELGFEIKWDANRDPALKFATHFQLNKFFEDEPLMSRNYSAAVMITYPGRLFTGSCLVGVVNGHNYILDARIDWDQMKTIRFAIDADYDVINWKNYFKFDSRLLTPFEQWKKTSLTARYHWTGEELTANCDAHWQDDQQFLIQFSASVQDAVDTIEWRANCGLTSTVHSIGWINANLTHKVIRQSSDMTADSRLLVTYNPDKIIDIKSIWHINGPSKPDDNITLAGNLRFISPLTNYRNGDIKCQLRLMKDWKFDGITNIEMDKRKYTGVLCGDLSHIRESMVEFNVTTPLEKYSFLRGRFGLSEQNKHAVAEIILPSGPIGIEVLCRLFSSATYDFDVMLRISTHIEVLQRFLVVAKLAKTEADFRLAYNNATAGVKAIWHYNNLTDFHYSYVLYTPIHGLHESGIVAKLIILDSESARTNWLAGIIDTEFSIRIVETKFGIKAEAGPKFSPLQMLDEKLVESSFEPEDDDFNWRGDVEVNAAIIEPIVGFLDLDKRGPVYQIGGFLSIPQGVITVDDQFIIVDFFDMKNTLELKTPFASLAELYYTYTFNIDLDTGVYLLEMDLNVNKNDSTPRIENSLKINYTYSEGEEDDSQTHITYLTLKTPKAFVGDIIFYGFLEFDETIYKTNITLRMNESQADLFGSLEMEEAFLDGSFTVYINSTALKIPKTKINIKKDFADVEKRLECGIQMVEIEKNKCKFHAVWNIESSDHNKILVGIETWIEPLQLIEIDYIYNNNLSLNQSLEIEAKITHFPEQKYKLSGAFRPNRTIDIELHGPPNVQGFDYRFDGILDESNKLTGRLINLQTSKIYLVDSKMKILTRQYKVAKIDGLITIIQQTGKKDEKESEQHHVTFTFYRERTELRLNIGSNIVNGSASLKYINALNWDTKINVEYPELGLNGEINRKEYEIEAFTNVQVNSNTTIYLNAKSPWNTFENLRLDGNIMLDKDGGNVMIKQYLNNDNGHMNIAWKLAFLEDMLLKINGATNDKDVDIQFYLKNPRRAFRNINCGFDINIDHEFWRCSTNLSVGYRNKENVDGILTVRLPPPNNDDHRVVLIYHANKGLQDATFTVGYNAAKAMINYASDGSIRMAERNMDAHLRFIYGTIKTQTINNLLNVTFDPKRIGFKYLLYTPKYDKEETASVIFKYDGAVDHRSLIDTVLYYPAQKQIGTAHISYMSLSNINGTLNVTTFLPQLPYAACKFIVLTTLKQNKRFIEIFWSNNTALLNSDYSYNSERLDSNLEGIVQLEIPLSTRHEAELNYGYKKRPQVTVGHADLVYNTEKILIARYDSKGESRAGFDKDSIQITLENSFQPLGITYVNQYEYSAGNAGTNYPTVEWRRANIYHLDNRTAFSVAGESRVKTFHEGQEIELKAEHFNRTVRLRTDYHILPGEFDHNCWIGLADDAWASYKLNIINKTTEELENQFIIINMAYPWRNFSLDGSYRITKCELSSEAKLTWNKTHNTNNYDTMYENDMEMYERERTIGAAFLWMNTTEVDEYADRQMAILSLKHPRLSKNATVTGYFERKHEQVLINTTVIMDYSEKPDKLFRFSTIITNETQPNNLRYSYTISGKHPRTHLDLAVDGYIEKKSSHFARTDHRATYRRSYLPEETGQLFARLDSKNYELEYHRQSNDLTKHLDLAYYPTSPEYVINGTIIDTPKKLNATGAFYLNIPEKLTWLMVNYTPDSVESLRMYGNIPDARNGAIDIWRTYERDLVVSDVSFYLRLNHSRLVTSTLEWRPNLREDITDLIKTTISDAYNDIGKDIDYWKYYVRSETVNALSTVWDDAREDLNELVDDWNNLKELDADLDRLKIYLNDSYNANDFYVKDVVAIGIYVIDELALRSHIESLPNILSEIWDIMGESGEAIRNSLVWIIEATKNAYRKLSEIISAILKGESIAQIASIVEKIVEQYDKFVKDLHVSFIKYVESLWAKFSSAVSTQWDKALKMIEPLFIRVLHYLEAVLWKASREVVDFLYDRRNELIKSPYFDRFTNFTQDVDKLYRDIKGNDIITNIRKYSAIIINFIRERYFTMVPFGDELKDLVDEILSELAELKKLPSVNYALQKVNYVYERINYFYEYFGIQAKIESAARLIHSKLIDISQTALQAESKYREAKTKFIFDPNIGLMCLEQKLPMSWHAFNQTPEFQEIPEYRAIIDVKNYFTTSNATFWTLYYRYRPYTDPYNWLPPFKAQAMIVGPQHFVTFDGRHFDFVGKGTYLLTRDFVHNQFAVLISYSTESTKTNLSISHKVIVSIGRQSLQVDVFNDRVQFAESEDILQLPVELENGAGFVYQEDTIVTIELKKNQFKLKCNLKYDTCVIELSGWFYGKTAGLLGTMNNERWDDTLASDFEVKSDIATFAESWLVPYDVDREQKNLKATNLAHIGNTNSNTREFCDNLFSNKSSEFSSCFMVVESQFYAEACMNVRSMSEACSLAIAYMQMCGFYETYLRIPDKCTACPMTNGTLVPEGEFRTLEKSDVPNSTDIVFIVEAKSCNIDIRQNRSIDQIINQLNKELIDHGLKNNRWSLVIFGGNGVYDMPRSLIIDSEIFTNNTSRFPNYFNNIHVGDGNQDIFAAIGFASQLVFRAGVSKTFILMPCSHCEPQNQTLDYSVLHQVLLEHDITLHILMDGDFNFKKQRLNKMFFGLDATKSYTRKDAKILTGDIDLRRQVKLPKSALGYCTPLSLETNGTIFSANKLTLDKSTTIKKFASVFAKRVALTADPSPCQQCECTADNDGVTHMDCLPCIYPMPASVDYMSETFNEDDAIAISLDENTEIDVDDD</sequence>
<evidence type="ECO:0000256" key="11">
    <source>
        <dbReference type="SAM" id="MobiDB-lite"/>
    </source>
</evidence>
<evidence type="ECO:0000256" key="7">
    <source>
        <dbReference type="ARBA" id="ARBA00023121"/>
    </source>
</evidence>
<evidence type="ECO:0000313" key="15">
    <source>
        <dbReference type="EMBL" id="KAK0173769.1"/>
    </source>
</evidence>
<dbReference type="EMBL" id="JAQQBS010000002">
    <property type="protein sequence ID" value="KAK0173769.1"/>
    <property type="molecule type" value="Genomic_DNA"/>
</dbReference>
<dbReference type="Pfam" id="PF00094">
    <property type="entry name" value="VWD"/>
    <property type="match status" value="1"/>
</dbReference>
<dbReference type="GO" id="GO:0005576">
    <property type="term" value="C:extracellular region"/>
    <property type="evidence" value="ECO:0007669"/>
    <property type="project" value="UniProtKB-SubCell"/>
</dbReference>
<dbReference type="InterPro" id="IPR015817">
    <property type="entry name" value="Vitellinogen_open_b-sht_sub1"/>
</dbReference>
<dbReference type="InterPro" id="IPR015819">
    <property type="entry name" value="Lipid_transp_b-sht_shell"/>
</dbReference>
<keyword evidence="4 12" id="KW-0732">Signal</keyword>